<evidence type="ECO:0000256" key="5">
    <source>
        <dbReference type="ARBA" id="ARBA00023136"/>
    </source>
</evidence>
<keyword evidence="4 8" id="KW-1133">Transmembrane helix</keyword>
<evidence type="ECO:0000256" key="7">
    <source>
        <dbReference type="ARBA" id="ARBA00023180"/>
    </source>
</evidence>
<keyword evidence="10" id="KW-1185">Reference proteome</keyword>
<evidence type="ECO:0000256" key="1">
    <source>
        <dbReference type="ARBA" id="ARBA00004651"/>
    </source>
</evidence>
<evidence type="ECO:0000313" key="10">
    <source>
        <dbReference type="Proteomes" id="UP000827092"/>
    </source>
</evidence>
<keyword evidence="2" id="KW-1003">Cell membrane</keyword>
<proteinExistence type="predicted"/>
<name>A0AAV6V5C8_9ARAC</name>
<dbReference type="EMBL" id="JAFNEN010000171">
    <property type="protein sequence ID" value="KAG8190916.1"/>
    <property type="molecule type" value="Genomic_DNA"/>
</dbReference>
<dbReference type="AlphaFoldDB" id="A0AAV6V5C8"/>
<organism evidence="9 10">
    <name type="scientific">Oedothorax gibbosus</name>
    <dbReference type="NCBI Taxonomy" id="931172"/>
    <lineage>
        <taxon>Eukaryota</taxon>
        <taxon>Metazoa</taxon>
        <taxon>Ecdysozoa</taxon>
        <taxon>Arthropoda</taxon>
        <taxon>Chelicerata</taxon>
        <taxon>Arachnida</taxon>
        <taxon>Araneae</taxon>
        <taxon>Araneomorphae</taxon>
        <taxon>Entelegynae</taxon>
        <taxon>Araneoidea</taxon>
        <taxon>Linyphiidae</taxon>
        <taxon>Erigoninae</taxon>
        <taxon>Oedothorax</taxon>
    </lineage>
</organism>
<evidence type="ECO:0000256" key="6">
    <source>
        <dbReference type="ARBA" id="ARBA00023170"/>
    </source>
</evidence>
<keyword evidence="5 8" id="KW-0472">Membrane</keyword>
<evidence type="ECO:0008006" key="11">
    <source>
        <dbReference type="Google" id="ProtNLM"/>
    </source>
</evidence>
<evidence type="ECO:0000256" key="4">
    <source>
        <dbReference type="ARBA" id="ARBA00022989"/>
    </source>
</evidence>
<reference evidence="9 10" key="1">
    <citation type="journal article" date="2022" name="Nat. Ecol. Evol.">
        <title>A masculinizing supergene underlies an exaggerated male reproductive morph in a spider.</title>
        <authorList>
            <person name="Hendrickx F."/>
            <person name="De Corte Z."/>
            <person name="Sonet G."/>
            <person name="Van Belleghem S.M."/>
            <person name="Kostlbacher S."/>
            <person name="Vangestel C."/>
        </authorList>
    </citation>
    <scope>NUCLEOTIDE SEQUENCE [LARGE SCALE GENOMIC DNA]</scope>
    <source>
        <strain evidence="9">W744_W776</strain>
    </source>
</reference>
<dbReference type="InterPro" id="IPR052192">
    <property type="entry name" value="Insect_Ionotropic_Sensory_Rcpt"/>
</dbReference>
<feature type="transmembrane region" description="Helical" evidence="8">
    <location>
        <begin position="287"/>
        <end position="307"/>
    </location>
</feature>
<feature type="transmembrane region" description="Helical" evidence="8">
    <location>
        <begin position="43"/>
        <end position="62"/>
    </location>
</feature>
<dbReference type="Proteomes" id="UP000827092">
    <property type="component" value="Unassembled WGS sequence"/>
</dbReference>
<feature type="transmembrane region" description="Helical" evidence="8">
    <location>
        <begin position="98"/>
        <end position="122"/>
    </location>
</feature>
<evidence type="ECO:0000256" key="2">
    <source>
        <dbReference type="ARBA" id="ARBA00022475"/>
    </source>
</evidence>
<comment type="caution">
    <text evidence="9">The sequence shown here is derived from an EMBL/GenBank/DDBJ whole genome shotgun (WGS) entry which is preliminary data.</text>
</comment>
<protein>
    <recommendedName>
        <fullName evidence="11">Ionotropic glutamate receptor C-terminal domain-containing protein</fullName>
    </recommendedName>
</protein>
<keyword evidence="3 8" id="KW-0812">Transmembrane</keyword>
<evidence type="ECO:0000256" key="8">
    <source>
        <dbReference type="SAM" id="Phobius"/>
    </source>
</evidence>
<dbReference type="PANTHER" id="PTHR42643">
    <property type="entry name" value="IONOTROPIC RECEPTOR 20A-RELATED"/>
    <property type="match status" value="1"/>
</dbReference>
<gene>
    <name evidence="9" type="ORF">JTE90_014397</name>
</gene>
<accession>A0AAV6V5C8</accession>
<keyword evidence="7" id="KW-0325">Glycoprotein</keyword>
<dbReference type="GO" id="GO:0005886">
    <property type="term" value="C:plasma membrane"/>
    <property type="evidence" value="ECO:0007669"/>
    <property type="project" value="UniProtKB-SubCell"/>
</dbReference>
<keyword evidence="6" id="KW-0675">Receptor</keyword>
<evidence type="ECO:0000313" key="9">
    <source>
        <dbReference type="EMBL" id="KAG8190916.1"/>
    </source>
</evidence>
<comment type="subcellular location">
    <subcellularLocation>
        <location evidence="1">Cell membrane</location>
        <topology evidence="1">Multi-pass membrane protein</topology>
    </subcellularLocation>
</comment>
<dbReference type="PANTHER" id="PTHR42643:SF30">
    <property type="entry name" value="IONOTROPIC RECEPTOR 40A-RELATED"/>
    <property type="match status" value="1"/>
</dbReference>
<sequence length="324" mass="38303">MEEYTWNFARFTAPYHTTKTVFMSEQGGELPKFRAFTFPFSSGVWMFCLCFTLVATVVSKYISSSKQSLFDIFLHLIGSMLKQPLVVEGRNTAKKFWWITWLVWAGLVSFLYSTFFLSFLMLPTKEQSPKNFQELSEAVQNKKFKCVVDPYVCDLMLESSEDHLRLLAEVIAKNEWYYIGGLPPISKTDCWIYMYELMEIAYYPPNQIKHFSEDSLYVNHRVVYVGKSFCCSEQLNRVLLNFVEGGFVQKHFSEALRFYVWKNELERLSWMDDKTHALSMEEMKYPFYLLLFCYALCIIVFLFEIFIPKHNRLLKIFSNKSVLK</sequence>
<evidence type="ECO:0000256" key="3">
    <source>
        <dbReference type="ARBA" id="ARBA00022692"/>
    </source>
</evidence>